<feature type="region of interest" description="Disordered" evidence="10">
    <location>
        <begin position="1"/>
        <end position="30"/>
    </location>
</feature>
<reference evidence="13" key="1">
    <citation type="submission" date="2022-07" db="EMBL/GenBank/DDBJ databases">
        <title>Genome Sequence of Physisporinus lineatus.</title>
        <authorList>
            <person name="Buettner E."/>
        </authorList>
    </citation>
    <scope>NUCLEOTIDE SEQUENCE</scope>
    <source>
        <strain evidence="13">VT162</strain>
    </source>
</reference>
<feature type="region of interest" description="Disordered" evidence="10">
    <location>
        <begin position="300"/>
        <end position="343"/>
    </location>
</feature>
<dbReference type="FunFam" id="3.30.200.20:FF:000054">
    <property type="entry name" value="Cyclin-dependent kinase 11B"/>
    <property type="match status" value="1"/>
</dbReference>
<evidence type="ECO:0000259" key="11">
    <source>
        <dbReference type="PROSITE" id="PS50011"/>
    </source>
</evidence>
<feature type="domain" description="Protein kinase" evidence="11">
    <location>
        <begin position="1030"/>
        <end position="1316"/>
    </location>
</feature>
<keyword evidence="14" id="KW-1185">Reference proteome</keyword>
<dbReference type="PANTHER" id="PTHR24056">
    <property type="entry name" value="CELL DIVISION PROTEIN KINASE"/>
    <property type="match status" value="1"/>
</dbReference>
<dbReference type="CDD" id="cd07843">
    <property type="entry name" value="STKc_CDC2L1"/>
    <property type="match status" value="1"/>
</dbReference>
<evidence type="ECO:0000256" key="4">
    <source>
        <dbReference type="ARBA" id="ARBA00022679"/>
    </source>
</evidence>
<evidence type="ECO:0000256" key="9">
    <source>
        <dbReference type="ARBA" id="ARBA00048367"/>
    </source>
</evidence>
<dbReference type="InterPro" id="IPR045267">
    <property type="entry name" value="CDK11/PITSLRE_STKc"/>
</dbReference>
<dbReference type="PROSITE" id="PS50011">
    <property type="entry name" value="PROTEIN_KINASE_DOM"/>
    <property type="match status" value="1"/>
</dbReference>
<evidence type="ECO:0000256" key="7">
    <source>
        <dbReference type="ARBA" id="ARBA00022840"/>
    </source>
</evidence>
<comment type="similarity">
    <text evidence="1">Belongs to the protein kinase superfamily. CMGC Ser/Thr protein kinase family. CDC2/CDKX subfamily.</text>
</comment>
<feature type="domain" description="ARID" evidence="12">
    <location>
        <begin position="126"/>
        <end position="254"/>
    </location>
</feature>
<dbReference type="SUPFAM" id="SSF56112">
    <property type="entry name" value="Protein kinase-like (PK-like)"/>
    <property type="match status" value="1"/>
</dbReference>
<dbReference type="InterPro" id="IPR000719">
    <property type="entry name" value="Prot_kinase_dom"/>
</dbReference>
<keyword evidence="4" id="KW-0808">Transferase</keyword>
<dbReference type="Gene3D" id="1.10.510.10">
    <property type="entry name" value="Transferase(Phosphotransferase) domain 1"/>
    <property type="match status" value="1"/>
</dbReference>
<dbReference type="InterPro" id="IPR011009">
    <property type="entry name" value="Kinase-like_dom_sf"/>
</dbReference>
<dbReference type="Pfam" id="PF00069">
    <property type="entry name" value="Pkinase"/>
    <property type="match status" value="1"/>
</dbReference>
<comment type="catalytic activity">
    <reaction evidence="8">
        <text>L-threonyl-[protein] + ATP = O-phospho-L-threonyl-[protein] + ADP + H(+)</text>
        <dbReference type="Rhea" id="RHEA:46608"/>
        <dbReference type="Rhea" id="RHEA-COMP:11060"/>
        <dbReference type="Rhea" id="RHEA-COMP:11605"/>
        <dbReference type="ChEBI" id="CHEBI:15378"/>
        <dbReference type="ChEBI" id="CHEBI:30013"/>
        <dbReference type="ChEBI" id="CHEBI:30616"/>
        <dbReference type="ChEBI" id="CHEBI:61977"/>
        <dbReference type="ChEBI" id="CHEBI:456216"/>
        <dbReference type="EC" id="2.7.11.22"/>
    </reaction>
</comment>
<evidence type="ECO:0000256" key="2">
    <source>
        <dbReference type="ARBA" id="ARBA00012425"/>
    </source>
</evidence>
<dbReference type="SMART" id="SM00220">
    <property type="entry name" value="S_TKc"/>
    <property type="match status" value="1"/>
</dbReference>
<dbReference type="GO" id="GO:0005524">
    <property type="term" value="F:ATP binding"/>
    <property type="evidence" value="ECO:0007669"/>
    <property type="project" value="UniProtKB-KW"/>
</dbReference>
<dbReference type="PROSITE" id="PS51011">
    <property type="entry name" value="ARID"/>
    <property type="match status" value="1"/>
</dbReference>
<dbReference type="InterPro" id="IPR036431">
    <property type="entry name" value="ARID_dom_sf"/>
</dbReference>
<dbReference type="InterPro" id="IPR001606">
    <property type="entry name" value="ARID_dom"/>
</dbReference>
<dbReference type="SUPFAM" id="SSF46774">
    <property type="entry name" value="ARID-like"/>
    <property type="match status" value="1"/>
</dbReference>
<feature type="region of interest" description="Disordered" evidence="10">
    <location>
        <begin position="48"/>
        <end position="127"/>
    </location>
</feature>
<dbReference type="SMART" id="SM01014">
    <property type="entry name" value="ARID"/>
    <property type="match status" value="1"/>
</dbReference>
<feature type="compositionally biased region" description="Low complexity" evidence="10">
    <location>
        <begin position="117"/>
        <end position="126"/>
    </location>
</feature>
<keyword evidence="5" id="KW-0547">Nucleotide-binding</keyword>
<dbReference type="CDD" id="cd16100">
    <property type="entry name" value="ARID"/>
    <property type="match status" value="1"/>
</dbReference>
<dbReference type="PANTHER" id="PTHR24056:SF107">
    <property type="entry name" value="CYCLIN-DEPENDENT KINASE 11A-RELATED"/>
    <property type="match status" value="1"/>
</dbReference>
<dbReference type="Proteomes" id="UP001212997">
    <property type="component" value="Unassembled WGS sequence"/>
</dbReference>
<comment type="caution">
    <text evidence="13">The sequence shown here is derived from an EMBL/GenBank/DDBJ whole genome shotgun (WGS) entry which is preliminary data.</text>
</comment>
<evidence type="ECO:0000256" key="10">
    <source>
        <dbReference type="SAM" id="MobiDB-lite"/>
    </source>
</evidence>
<dbReference type="FunFam" id="1.10.510.10:FF:000211">
    <property type="entry name" value="Cyclin-dependent kinase G-2"/>
    <property type="match status" value="1"/>
</dbReference>
<protein>
    <recommendedName>
        <fullName evidence="2">cyclin-dependent kinase</fullName>
        <ecNumber evidence="2">2.7.11.22</ecNumber>
    </recommendedName>
</protein>
<sequence length="1365" mass="150866">MLPNIPSSSQQPLLPSVVQNGSSDSTMPFNLDPFTAKQMAALQATSLAKAGNRSAPGGTSASYFGGMSLNNPLRPDQSVNQDLNPTPMPGLQNFPAPGQQQQQQNPQPSHSNSALMQQQQQQQSQFQRKRSFLNGLANVMMQRNVPLPPRLTGVPYPPGYDPNTSPWRTLEVSNSELGIIRLAGKDVDLFKLWAVVLQSGGGAKVSHQNLWGNLAQALDLPDQIPQNTGQIQSIAPVLQNHYTLLIGPFEEAYRRNIKEQQQRAMLAARNQAGMPPLQAQGRPEGLGGMQGAVPQLNSMQRLGSAPNLGGIASAPFPPSASQQQPSNGLSATPDIRSGMGPMGATDALANAALVPGSQSTMNGLPQVPADTSAADLENDPEVRKRKLREAEELDGKRARQRTNGSDSSDPRSSMGPGSLNTHTAPMAARTVRQPSRRKIEYVPLAREVDTAGGRDLESIQHELTVASQRQLRDLNDWGTVDIDALTMSIRSRISTELSYALTTYTLLTMMRTPISILQAPDLFEEVLDLLEDIGFDGEKDDETFDMDSPPPITTHRQILNSLVDDGSQPFASFKPKPGQKDPNLGPKQRPGDLILAVMNILRNLSVIPDNQQYLAKHNRLLAILLRLCSVSRSTEHPLPPPSSPALSFTDLVAVRKDTVSIIGNIGPYIRFPSEATPKSIHIGRRLFELLAAYLTDASDSVSPFQAALQSGMPTSNFYPKPSAAVDSALEAWVRVSQPDENRQLFTKAAPKEWIWLMFERLIHRLPMAENDYTVIMREPWLAYFERLSMATYSLAFLAPPSVKIRVKTDRQLAFPKVMYRILKKTSTVPTEFRQYLMIPVRRLVEMTKVVDDAADSFDTSQTTMPTLTFGMGYGEHGEAHVERGMGLLGGYQEDLTWGLMMQREVDDSMLNELISLVRNIIGLIVLEAFVLSHHLVVLMSSEAGPSTPSRKRSRWDTEENAPKETPVQVQQPPPKRRSKPREQNPKASGSQDVVQPAAAVPQRKRILHSIYVPPRTSHPPITPSRSVYCYERLNAIEEGSYGVVFRAREKQTGDIVALKKLKLDEEKHGFPITALREINALMVCKHENVVGIREVVVGDTLTQVFIVMDFIEHDLKTLLTVMPAPFLQSEIKTLMLQLLSAVAYCHERWILHRDLKTSNLLMNNRGTIKVADFGLARRYGDPVGVGGLTQLVVTLWYRAPEILLGATEYSTAVDLWSVGCIFAELILKEPLFQANGELELLSMIFKLLGPPTPSSWPEFTSLPLAKTINLPSPHPGQLRQKFPYLTAAGIDLLLQLLTYDPENRISAEEALHHPYFSESPLPKHPDLFGSFPSIAAGEKRRKPFNSPPAPVRPADYKLLTEFDIS</sequence>
<keyword evidence="7" id="KW-0067">ATP-binding</keyword>
<dbReference type="SMART" id="SM00501">
    <property type="entry name" value="BRIGHT"/>
    <property type="match status" value="1"/>
</dbReference>
<feature type="compositionally biased region" description="Basic and acidic residues" evidence="10">
    <location>
        <begin position="388"/>
        <end position="397"/>
    </location>
</feature>
<dbReference type="Pfam" id="PF01388">
    <property type="entry name" value="ARID"/>
    <property type="match status" value="1"/>
</dbReference>
<keyword evidence="3" id="KW-0723">Serine/threonine-protein kinase</keyword>
<dbReference type="GO" id="GO:0004693">
    <property type="term" value="F:cyclin-dependent protein serine/threonine kinase activity"/>
    <property type="evidence" value="ECO:0007669"/>
    <property type="project" value="UniProtKB-EC"/>
</dbReference>
<dbReference type="Gene3D" id="1.10.150.60">
    <property type="entry name" value="ARID DNA-binding domain"/>
    <property type="match status" value="1"/>
</dbReference>
<evidence type="ECO:0000256" key="6">
    <source>
        <dbReference type="ARBA" id="ARBA00022777"/>
    </source>
</evidence>
<dbReference type="EMBL" id="JANAWD010000066">
    <property type="protein sequence ID" value="KAJ3488477.1"/>
    <property type="molecule type" value="Genomic_DNA"/>
</dbReference>
<gene>
    <name evidence="13" type="ORF">NLI96_g2814</name>
</gene>
<dbReference type="Gene3D" id="3.30.200.20">
    <property type="entry name" value="Phosphorylase Kinase, domain 1"/>
    <property type="match status" value="1"/>
</dbReference>
<evidence type="ECO:0000313" key="14">
    <source>
        <dbReference type="Proteomes" id="UP001212997"/>
    </source>
</evidence>
<dbReference type="Pfam" id="PF12031">
    <property type="entry name" value="BAF250_C"/>
    <property type="match status" value="1"/>
</dbReference>
<evidence type="ECO:0000313" key="13">
    <source>
        <dbReference type="EMBL" id="KAJ3488477.1"/>
    </source>
</evidence>
<dbReference type="EC" id="2.7.11.22" evidence="2"/>
<feature type="compositionally biased region" description="Polar residues" evidence="10">
    <location>
        <begin position="401"/>
        <end position="411"/>
    </location>
</feature>
<keyword evidence="6" id="KW-0418">Kinase</keyword>
<dbReference type="GO" id="GO:0007346">
    <property type="term" value="P:regulation of mitotic cell cycle"/>
    <property type="evidence" value="ECO:0007669"/>
    <property type="project" value="TreeGrafter"/>
</dbReference>
<dbReference type="GO" id="GO:0003677">
    <property type="term" value="F:DNA binding"/>
    <property type="evidence" value="ECO:0007669"/>
    <property type="project" value="InterPro"/>
</dbReference>
<comment type="catalytic activity">
    <reaction evidence="9">
        <text>L-seryl-[protein] + ATP = O-phospho-L-seryl-[protein] + ADP + H(+)</text>
        <dbReference type="Rhea" id="RHEA:17989"/>
        <dbReference type="Rhea" id="RHEA-COMP:9863"/>
        <dbReference type="Rhea" id="RHEA-COMP:11604"/>
        <dbReference type="ChEBI" id="CHEBI:15378"/>
        <dbReference type="ChEBI" id="CHEBI:29999"/>
        <dbReference type="ChEBI" id="CHEBI:30616"/>
        <dbReference type="ChEBI" id="CHEBI:83421"/>
        <dbReference type="ChEBI" id="CHEBI:456216"/>
        <dbReference type="EC" id="2.7.11.22"/>
    </reaction>
</comment>
<evidence type="ECO:0000256" key="1">
    <source>
        <dbReference type="ARBA" id="ARBA00006485"/>
    </source>
</evidence>
<feature type="compositionally biased region" description="Low complexity" evidence="10">
    <location>
        <begin position="1"/>
        <end position="19"/>
    </location>
</feature>
<evidence type="ECO:0000256" key="8">
    <source>
        <dbReference type="ARBA" id="ARBA00047811"/>
    </source>
</evidence>
<feature type="region of interest" description="Disordered" evidence="10">
    <location>
        <begin position="942"/>
        <end position="1001"/>
    </location>
</feature>
<proteinExistence type="inferred from homology"/>
<evidence type="ECO:0000256" key="5">
    <source>
        <dbReference type="ARBA" id="ARBA00022741"/>
    </source>
</evidence>
<dbReference type="InterPro" id="IPR033388">
    <property type="entry name" value="BAF250_C"/>
</dbReference>
<dbReference type="InterPro" id="IPR008271">
    <property type="entry name" value="Ser/Thr_kinase_AS"/>
</dbReference>
<name>A0AAD5V801_9APHY</name>
<organism evidence="13 14">
    <name type="scientific">Meripilus lineatus</name>
    <dbReference type="NCBI Taxonomy" id="2056292"/>
    <lineage>
        <taxon>Eukaryota</taxon>
        <taxon>Fungi</taxon>
        <taxon>Dikarya</taxon>
        <taxon>Basidiomycota</taxon>
        <taxon>Agaricomycotina</taxon>
        <taxon>Agaricomycetes</taxon>
        <taxon>Polyporales</taxon>
        <taxon>Meripilaceae</taxon>
        <taxon>Meripilus</taxon>
    </lineage>
</organism>
<dbReference type="GO" id="GO:0005634">
    <property type="term" value="C:nucleus"/>
    <property type="evidence" value="ECO:0007669"/>
    <property type="project" value="TreeGrafter"/>
</dbReference>
<feature type="compositionally biased region" description="Low complexity" evidence="10">
    <location>
        <begin position="92"/>
        <end position="108"/>
    </location>
</feature>
<dbReference type="PROSITE" id="PS00108">
    <property type="entry name" value="PROTEIN_KINASE_ST"/>
    <property type="match status" value="1"/>
</dbReference>
<evidence type="ECO:0000256" key="3">
    <source>
        <dbReference type="ARBA" id="ARBA00022527"/>
    </source>
</evidence>
<dbReference type="InterPro" id="IPR050108">
    <property type="entry name" value="CDK"/>
</dbReference>
<feature type="region of interest" description="Disordered" evidence="10">
    <location>
        <begin position="356"/>
        <end position="435"/>
    </location>
</feature>
<accession>A0AAD5V801</accession>
<evidence type="ECO:0000259" key="12">
    <source>
        <dbReference type="PROSITE" id="PS51011"/>
    </source>
</evidence>